<evidence type="ECO:0000256" key="2">
    <source>
        <dbReference type="ARBA" id="ARBA00022723"/>
    </source>
</evidence>
<accession>A0ABX9VV59</accession>
<keyword evidence="2" id="KW-0479">Metal-binding</keyword>
<organism evidence="5 6">
    <name type="scientific">Aggregatibacter aphrophilus</name>
    <name type="common">Haemophilus aphrophilus</name>
    <dbReference type="NCBI Taxonomy" id="732"/>
    <lineage>
        <taxon>Bacteria</taxon>
        <taxon>Pseudomonadati</taxon>
        <taxon>Pseudomonadota</taxon>
        <taxon>Gammaproteobacteria</taxon>
        <taxon>Pasteurellales</taxon>
        <taxon>Pasteurellaceae</taxon>
        <taxon>Aggregatibacter</taxon>
    </lineage>
</organism>
<evidence type="ECO:0000313" key="5">
    <source>
        <dbReference type="EMBL" id="RMW86660.1"/>
    </source>
</evidence>
<comment type="caution">
    <text evidence="5">The sequence shown here is derived from an EMBL/GenBank/DDBJ whole genome shotgun (WGS) entry which is preliminary data.</text>
</comment>
<dbReference type="GO" id="GO:0016787">
    <property type="term" value="F:hydrolase activity"/>
    <property type="evidence" value="ECO:0007669"/>
    <property type="project" value="UniProtKB-KW"/>
</dbReference>
<dbReference type="Gene3D" id="1.10.150.520">
    <property type="match status" value="1"/>
</dbReference>
<evidence type="ECO:0000256" key="3">
    <source>
        <dbReference type="ARBA" id="ARBA00022801"/>
    </source>
</evidence>
<comment type="cofactor">
    <cofactor evidence="1">
        <name>Mg(2+)</name>
        <dbReference type="ChEBI" id="CHEBI:18420"/>
    </cofactor>
</comment>
<dbReference type="InterPro" id="IPR023214">
    <property type="entry name" value="HAD_sf"/>
</dbReference>
<dbReference type="Pfam" id="PF13419">
    <property type="entry name" value="HAD_2"/>
    <property type="match status" value="1"/>
</dbReference>
<keyword evidence="6" id="KW-1185">Reference proteome</keyword>
<keyword evidence="4" id="KW-0460">Magnesium</keyword>
<evidence type="ECO:0000256" key="4">
    <source>
        <dbReference type="ARBA" id="ARBA00022842"/>
    </source>
</evidence>
<dbReference type="Gene3D" id="3.40.50.1000">
    <property type="entry name" value="HAD superfamily/HAD-like"/>
    <property type="match status" value="1"/>
</dbReference>
<sequence>MTQRFWCITMKNKALVLDLDDTLYAEIDFLYSGYKQIAMRLDPDNWQALFDDLVQLYCNGENAFQYVADKYEIDLITLLDWYRFHLPEIKLFPNVENILNHLKEDYKLAVITDGRSVTQRNKLKALKLDRILDYVVISEEIGSEKPSLKNFSCVQDELRCEKYIYVGDNPKKDFITPNKLGWETICLRDKGNNIHKQDFNIQSEFLPHFYISEWSELTSVL</sequence>
<dbReference type="PANTHER" id="PTHR46470">
    <property type="entry name" value="N-ACYLNEURAMINATE-9-PHOSPHATASE"/>
    <property type="match status" value="1"/>
</dbReference>
<dbReference type="InterPro" id="IPR051400">
    <property type="entry name" value="HAD-like_hydrolase"/>
</dbReference>
<dbReference type="InterPro" id="IPR041492">
    <property type="entry name" value="HAD_2"/>
</dbReference>
<reference evidence="5 6" key="1">
    <citation type="journal article" date="2019" name="J. Oral Microbiol.">
        <title>Role of OmpA1 and OmpA2 in Aggregatibacter actinomycetemcomitans and Aggregatibacter aphrophilus serum resistance.</title>
        <authorList>
            <person name="Lindholm M."/>
            <person name="Min Aung K."/>
            <person name="Nyunt Wai S."/>
            <person name="Oscarsson J."/>
        </authorList>
    </citation>
    <scope>NUCLEOTIDE SEQUENCE [LARGE SCALE GENOMIC DNA]</scope>
    <source>
        <strain evidence="5 6">HK83</strain>
    </source>
</reference>
<evidence type="ECO:0000256" key="1">
    <source>
        <dbReference type="ARBA" id="ARBA00001946"/>
    </source>
</evidence>
<dbReference type="PANTHER" id="PTHR46470:SF2">
    <property type="entry name" value="GLYCERALDEHYDE 3-PHOSPHATE PHOSPHATASE"/>
    <property type="match status" value="1"/>
</dbReference>
<protein>
    <submittedName>
        <fullName evidence="5">HAD family hydrolase</fullName>
    </submittedName>
</protein>
<gene>
    <name evidence="5" type="ORF">DOL88_04855</name>
</gene>
<dbReference type="Proteomes" id="UP000274211">
    <property type="component" value="Unassembled WGS sequence"/>
</dbReference>
<dbReference type="InterPro" id="IPR036412">
    <property type="entry name" value="HAD-like_sf"/>
</dbReference>
<dbReference type="SUPFAM" id="SSF56784">
    <property type="entry name" value="HAD-like"/>
    <property type="match status" value="1"/>
</dbReference>
<keyword evidence="3 5" id="KW-0378">Hydrolase</keyword>
<dbReference type="SFLD" id="SFLDG01129">
    <property type="entry name" value="C1.5:_HAD__Beta-PGM__Phosphata"/>
    <property type="match status" value="1"/>
</dbReference>
<dbReference type="NCBIfam" id="TIGR01549">
    <property type="entry name" value="HAD-SF-IA-v1"/>
    <property type="match status" value="1"/>
</dbReference>
<dbReference type="EMBL" id="QMGS01000051">
    <property type="protein sequence ID" value="RMW86660.1"/>
    <property type="molecule type" value="Genomic_DNA"/>
</dbReference>
<dbReference type="SFLD" id="SFLDS00003">
    <property type="entry name" value="Haloacid_Dehalogenase"/>
    <property type="match status" value="1"/>
</dbReference>
<proteinExistence type="predicted"/>
<dbReference type="InterPro" id="IPR006439">
    <property type="entry name" value="HAD-SF_hydro_IA"/>
</dbReference>
<name>A0ABX9VV59_AGGAP</name>
<evidence type="ECO:0000313" key="6">
    <source>
        <dbReference type="Proteomes" id="UP000274211"/>
    </source>
</evidence>